<evidence type="ECO:0000256" key="1">
    <source>
        <dbReference type="SAM" id="MobiDB-lite"/>
    </source>
</evidence>
<name>A0A820NZR6_9BILA</name>
<organism evidence="2 3">
    <name type="scientific">Adineta steineri</name>
    <dbReference type="NCBI Taxonomy" id="433720"/>
    <lineage>
        <taxon>Eukaryota</taxon>
        <taxon>Metazoa</taxon>
        <taxon>Spiralia</taxon>
        <taxon>Gnathifera</taxon>
        <taxon>Rotifera</taxon>
        <taxon>Eurotatoria</taxon>
        <taxon>Bdelloidea</taxon>
        <taxon>Adinetida</taxon>
        <taxon>Adinetidae</taxon>
        <taxon>Adineta</taxon>
    </lineage>
</organism>
<reference evidence="2" key="1">
    <citation type="submission" date="2021-02" db="EMBL/GenBank/DDBJ databases">
        <authorList>
            <person name="Nowell W R."/>
        </authorList>
    </citation>
    <scope>NUCLEOTIDE SEQUENCE</scope>
</reference>
<evidence type="ECO:0000313" key="3">
    <source>
        <dbReference type="Proteomes" id="UP000663868"/>
    </source>
</evidence>
<dbReference type="Proteomes" id="UP000663868">
    <property type="component" value="Unassembled WGS sequence"/>
</dbReference>
<proteinExistence type="predicted"/>
<comment type="caution">
    <text evidence="2">The sequence shown here is derived from an EMBL/GenBank/DDBJ whole genome shotgun (WGS) entry which is preliminary data.</text>
</comment>
<accession>A0A820NZR6</accession>
<protein>
    <submittedName>
        <fullName evidence="2">Uncharacterized protein</fullName>
    </submittedName>
</protein>
<gene>
    <name evidence="2" type="ORF">KXQ929_LOCUS50625</name>
</gene>
<dbReference type="AlphaFoldDB" id="A0A820NZR6"/>
<feature type="non-terminal residue" evidence="2">
    <location>
        <position position="1"/>
    </location>
</feature>
<feature type="region of interest" description="Disordered" evidence="1">
    <location>
        <begin position="1"/>
        <end position="29"/>
    </location>
</feature>
<sequence length="63" mass="7346">NYGSDQAISNNNNNSSTSQPGTPGQNRSFLDFRQHYSPQYNHRLMTINRRWSTTVWLAIIYII</sequence>
<dbReference type="EMBL" id="CAJOBB010023563">
    <property type="protein sequence ID" value="CAF4393970.1"/>
    <property type="molecule type" value="Genomic_DNA"/>
</dbReference>
<feature type="compositionally biased region" description="Polar residues" evidence="1">
    <location>
        <begin position="17"/>
        <end position="28"/>
    </location>
</feature>
<evidence type="ECO:0000313" key="2">
    <source>
        <dbReference type="EMBL" id="CAF4393970.1"/>
    </source>
</evidence>